<dbReference type="InterPro" id="IPR007624">
    <property type="entry name" value="RNA_pol_sigma70_r3"/>
</dbReference>
<dbReference type="Proteomes" id="UP001161325">
    <property type="component" value="Unassembled WGS sequence"/>
</dbReference>
<dbReference type="InterPro" id="IPR009042">
    <property type="entry name" value="RNA_pol_sigma70_r1_2"/>
</dbReference>
<sequence length="298" mass="33805">MQRATEGRSTKQFFRASPSSAFDQYLHDIQRLPLIEDPEEERRLARLAQKGDQVAAERLVTANLRFVISYVKKYQGHGLELSELVAIGNEGLLKAVRKFDPDQGVKFISYAVWWVRQAVLKALAEQTRSVRIPLNQNSALIRMSRAETILAQVLRRDPTDEELAKLIEEEPEVVRSARQLSTIEVSLDAPVDRSDRDASTLGERFADEASEDIEDATHQKLMRESLHSALAQHLTPRERKILALYYGLEEGAEEMTLERIGALMGVTRERIRQIRERAFAKLRESADGTALAGFWHAA</sequence>
<dbReference type="GO" id="GO:0003677">
    <property type="term" value="F:DNA binding"/>
    <property type="evidence" value="ECO:0007669"/>
    <property type="project" value="UniProtKB-KW"/>
</dbReference>
<comment type="caution">
    <text evidence="9">The sequence shown here is derived from an EMBL/GenBank/DDBJ whole genome shotgun (WGS) entry which is preliminary data.</text>
</comment>
<dbReference type="SUPFAM" id="SSF88946">
    <property type="entry name" value="Sigma2 domain of RNA polymerase sigma factors"/>
    <property type="match status" value="1"/>
</dbReference>
<dbReference type="GO" id="GO:0016987">
    <property type="term" value="F:sigma factor activity"/>
    <property type="evidence" value="ECO:0007669"/>
    <property type="project" value="UniProtKB-KW"/>
</dbReference>
<dbReference type="GO" id="GO:0006352">
    <property type="term" value="P:DNA-templated transcription initiation"/>
    <property type="evidence" value="ECO:0007669"/>
    <property type="project" value="InterPro"/>
</dbReference>
<dbReference type="PRINTS" id="PR00046">
    <property type="entry name" value="SIGMA70FCT"/>
</dbReference>
<evidence type="ECO:0000256" key="2">
    <source>
        <dbReference type="ARBA" id="ARBA00023082"/>
    </source>
</evidence>
<evidence type="ECO:0000256" key="4">
    <source>
        <dbReference type="ARBA" id="ARBA00023163"/>
    </source>
</evidence>
<keyword evidence="10" id="KW-1185">Reference proteome</keyword>
<keyword evidence="3" id="KW-0238">DNA-binding</keyword>
<dbReference type="Gene3D" id="1.10.10.10">
    <property type="entry name" value="Winged helix-like DNA-binding domain superfamily/Winged helix DNA-binding domain"/>
    <property type="match status" value="2"/>
</dbReference>
<dbReference type="Pfam" id="PF00140">
    <property type="entry name" value="Sigma70_r1_2"/>
    <property type="match status" value="1"/>
</dbReference>
<dbReference type="AlphaFoldDB" id="A0AA37V933"/>
<dbReference type="InterPro" id="IPR036388">
    <property type="entry name" value="WH-like_DNA-bd_sf"/>
</dbReference>
<evidence type="ECO:0000259" key="6">
    <source>
        <dbReference type="Pfam" id="PF04539"/>
    </source>
</evidence>
<dbReference type="SUPFAM" id="SSF88659">
    <property type="entry name" value="Sigma3 and sigma4 domains of RNA polymerase sigma factors"/>
    <property type="match status" value="2"/>
</dbReference>
<dbReference type="InterPro" id="IPR050239">
    <property type="entry name" value="Sigma-70_RNA_pol_init_factors"/>
</dbReference>
<protein>
    <submittedName>
        <fullName evidence="9">DNA-directed RNA polymerase sigma-70 factor</fullName>
    </submittedName>
</protein>
<proteinExistence type="predicted"/>
<organism evidence="9 10">
    <name type="scientific">Roseisolibacter agri</name>
    <dbReference type="NCBI Taxonomy" id="2014610"/>
    <lineage>
        <taxon>Bacteria</taxon>
        <taxon>Pseudomonadati</taxon>
        <taxon>Gemmatimonadota</taxon>
        <taxon>Gemmatimonadia</taxon>
        <taxon>Gemmatimonadales</taxon>
        <taxon>Gemmatimonadaceae</taxon>
        <taxon>Roseisolibacter</taxon>
    </lineage>
</organism>
<feature type="domain" description="RNA polymerase sigma-70 region 2" evidence="7">
    <location>
        <begin position="59"/>
        <end position="128"/>
    </location>
</feature>
<dbReference type="NCBIfam" id="TIGR02937">
    <property type="entry name" value="sigma70-ECF"/>
    <property type="match status" value="1"/>
</dbReference>
<dbReference type="Pfam" id="PF04539">
    <property type="entry name" value="Sigma70_r3"/>
    <property type="match status" value="1"/>
</dbReference>
<dbReference type="Gene3D" id="1.20.120.1810">
    <property type="match status" value="1"/>
</dbReference>
<feature type="domain" description="RNA polymerase sigma-70 region 1.2" evidence="5">
    <location>
        <begin position="23"/>
        <end position="53"/>
    </location>
</feature>
<dbReference type="GO" id="GO:0000428">
    <property type="term" value="C:DNA-directed RNA polymerase complex"/>
    <property type="evidence" value="ECO:0007669"/>
    <property type="project" value="UniProtKB-KW"/>
</dbReference>
<dbReference type="InterPro" id="IPR007627">
    <property type="entry name" value="RNA_pol_sigma70_r2"/>
</dbReference>
<dbReference type="InterPro" id="IPR000943">
    <property type="entry name" value="RNA_pol_sigma70"/>
</dbReference>
<keyword evidence="1" id="KW-0805">Transcription regulation</keyword>
<reference evidence="9" key="1">
    <citation type="submission" date="2022-08" db="EMBL/GenBank/DDBJ databases">
        <title>Draft genome sequencing of Roseisolibacter agri AW1220.</title>
        <authorList>
            <person name="Tobiishi Y."/>
            <person name="Tonouchi A."/>
        </authorList>
    </citation>
    <scope>NUCLEOTIDE SEQUENCE</scope>
    <source>
        <strain evidence="9">AW1220</strain>
    </source>
</reference>
<dbReference type="EMBL" id="BRXS01000010">
    <property type="protein sequence ID" value="GLC28451.1"/>
    <property type="molecule type" value="Genomic_DNA"/>
</dbReference>
<dbReference type="Pfam" id="PF04542">
    <property type="entry name" value="Sigma70_r2"/>
    <property type="match status" value="1"/>
</dbReference>
<evidence type="ECO:0000259" key="5">
    <source>
        <dbReference type="Pfam" id="PF00140"/>
    </source>
</evidence>
<evidence type="ECO:0000256" key="3">
    <source>
        <dbReference type="ARBA" id="ARBA00023125"/>
    </source>
</evidence>
<evidence type="ECO:0000313" key="10">
    <source>
        <dbReference type="Proteomes" id="UP001161325"/>
    </source>
</evidence>
<accession>A0AA37V933</accession>
<evidence type="ECO:0000259" key="7">
    <source>
        <dbReference type="Pfam" id="PF04542"/>
    </source>
</evidence>
<dbReference type="PANTHER" id="PTHR30603:SF47">
    <property type="entry name" value="RNA POLYMERASE SIGMA FACTOR SIGD, CHLOROPLASTIC"/>
    <property type="match status" value="1"/>
</dbReference>
<dbReference type="PIRSF" id="PIRSF000770">
    <property type="entry name" value="RNA_pol_sigma-SigE/K"/>
    <property type="match status" value="1"/>
</dbReference>
<dbReference type="Pfam" id="PF04545">
    <property type="entry name" value="Sigma70_r4"/>
    <property type="match status" value="1"/>
</dbReference>
<dbReference type="RefSeq" id="WP_284352849.1">
    <property type="nucleotide sequence ID" value="NZ_BRXS01000010.1"/>
</dbReference>
<dbReference type="InterPro" id="IPR007630">
    <property type="entry name" value="RNA_pol_sigma70_r4"/>
</dbReference>
<dbReference type="PANTHER" id="PTHR30603">
    <property type="entry name" value="RNA POLYMERASE SIGMA FACTOR RPO"/>
    <property type="match status" value="1"/>
</dbReference>
<evidence type="ECO:0000259" key="8">
    <source>
        <dbReference type="Pfam" id="PF04545"/>
    </source>
</evidence>
<keyword evidence="4" id="KW-0804">Transcription</keyword>
<keyword evidence="9" id="KW-0240">DNA-directed RNA polymerase</keyword>
<keyword evidence="2" id="KW-0731">Sigma factor</keyword>
<evidence type="ECO:0000313" key="9">
    <source>
        <dbReference type="EMBL" id="GLC28451.1"/>
    </source>
</evidence>
<name>A0AA37V933_9BACT</name>
<dbReference type="InterPro" id="IPR014284">
    <property type="entry name" value="RNA_pol_sigma-70_dom"/>
</dbReference>
<feature type="domain" description="RNA polymerase sigma-70 region 4" evidence="8">
    <location>
        <begin position="232"/>
        <end position="284"/>
    </location>
</feature>
<gene>
    <name evidence="9" type="primary">rpoD_3</name>
    <name evidence="9" type="ORF">rosag_49640</name>
</gene>
<evidence type="ECO:0000256" key="1">
    <source>
        <dbReference type="ARBA" id="ARBA00023015"/>
    </source>
</evidence>
<dbReference type="InterPro" id="IPR013325">
    <property type="entry name" value="RNA_pol_sigma_r2"/>
</dbReference>
<dbReference type="InterPro" id="IPR013324">
    <property type="entry name" value="RNA_pol_sigma_r3/r4-like"/>
</dbReference>
<feature type="domain" description="RNA polymerase sigma-70 region 3" evidence="6">
    <location>
        <begin position="141"/>
        <end position="212"/>
    </location>
</feature>